<evidence type="ECO:0008006" key="5">
    <source>
        <dbReference type="Google" id="ProtNLM"/>
    </source>
</evidence>
<dbReference type="InterPro" id="IPR014983">
    <property type="entry name" value="GAD-rel"/>
</dbReference>
<dbReference type="AlphaFoldDB" id="A0A0C6FRQ7"/>
<dbReference type="KEGG" id="maqu:Maq22A_1p37715"/>
<evidence type="ECO:0000313" key="3">
    <source>
        <dbReference type="EMBL" id="BAQ49717.1"/>
    </source>
</evidence>
<feature type="domain" description="T6SS immunity protein Tdi1 C-terminal" evidence="2">
    <location>
        <begin position="153"/>
        <end position="200"/>
    </location>
</feature>
<sequence length="229" mass="26003">MAEKDIFAMIVERFGEPQNARRLAPDEAARYRGRVPEALITFWVEHGWGSYRDGYFWICDPVLFDPLVRTIFAGDPELRPEDISMVAYTGEGEAALMWHRKKYGMTAFPHSSELGVGYAAAVPADPDTGVEYSQNFLAGALLIDIIVDDADDFYDVRRRLGPLADGEVYGYVPARQLGGSEDDRQRVRVPEYFDIIAQLTPYRLVEQTSPEPGYPYGRFRDVRQIGRPR</sequence>
<dbReference type="Proteomes" id="UP000061432">
    <property type="component" value="Plasmid pMaq22A_1p"/>
</dbReference>
<evidence type="ECO:0000259" key="1">
    <source>
        <dbReference type="Pfam" id="PF08887"/>
    </source>
</evidence>
<protein>
    <recommendedName>
        <fullName evidence="5">GAD-related domain-containing protein</fullName>
    </recommendedName>
</protein>
<keyword evidence="3" id="KW-0614">Plasmid</keyword>
<gene>
    <name evidence="3" type="ORF">Maq22A_1p37715</name>
</gene>
<evidence type="ECO:0000313" key="4">
    <source>
        <dbReference type="Proteomes" id="UP000061432"/>
    </source>
</evidence>
<name>A0A0C6FRQ7_9HYPH</name>
<accession>A0A0C6FRQ7</accession>
<geneLocation type="plasmid" evidence="4">
    <name>pMaq22A_1p DNA</name>
</geneLocation>
<dbReference type="PATRIC" id="fig|270351.10.peg.6818"/>
<organism evidence="3 4">
    <name type="scientific">Methylobacterium aquaticum</name>
    <dbReference type="NCBI Taxonomy" id="270351"/>
    <lineage>
        <taxon>Bacteria</taxon>
        <taxon>Pseudomonadati</taxon>
        <taxon>Pseudomonadota</taxon>
        <taxon>Alphaproteobacteria</taxon>
        <taxon>Hyphomicrobiales</taxon>
        <taxon>Methylobacteriaceae</taxon>
        <taxon>Methylobacterium</taxon>
    </lineage>
</organism>
<dbReference type="Pfam" id="PF08906">
    <property type="entry name" value="T6SS_Tdi1_C"/>
    <property type="match status" value="1"/>
</dbReference>
<dbReference type="EMBL" id="AP014705">
    <property type="protein sequence ID" value="BAQ49717.1"/>
    <property type="molecule type" value="Genomic_DNA"/>
</dbReference>
<reference evidence="4" key="2">
    <citation type="submission" date="2015-01" db="EMBL/GenBank/DDBJ databases">
        <title>Complete genome sequence of Methylobacterium aquaticum strain 22A.</title>
        <authorList>
            <person name="Tani A."/>
            <person name="Ogura Y."/>
            <person name="Hayashi T."/>
        </authorList>
    </citation>
    <scope>NUCLEOTIDE SEQUENCE [LARGE SCALE GENOMIC DNA]</scope>
    <source>
        <strain evidence="4">MA-22A</strain>
        <plasmid evidence="4">Plasmid pMaq22A_1p DNA</plasmid>
    </source>
</reference>
<dbReference type="InterPro" id="IPR015002">
    <property type="entry name" value="T6SS_Tdi1_C"/>
</dbReference>
<dbReference type="Pfam" id="PF08887">
    <property type="entry name" value="GAD-like"/>
    <property type="match status" value="1"/>
</dbReference>
<feature type="domain" description="GAD-related" evidence="1">
    <location>
        <begin position="6"/>
        <end position="99"/>
    </location>
</feature>
<proteinExistence type="predicted"/>
<reference evidence="3 4" key="1">
    <citation type="journal article" date="2015" name="Genome Announc.">
        <title>Complete Genome Sequence of Methylobacterium aquaticum Strain 22A, Isolated from Racomitrium japonicum Moss.</title>
        <authorList>
            <person name="Tani A."/>
            <person name="Ogura Y."/>
            <person name="Hayashi T."/>
            <person name="Kimbara K."/>
        </authorList>
    </citation>
    <scope>NUCLEOTIDE SEQUENCE [LARGE SCALE GENOMIC DNA]</scope>
    <source>
        <strain evidence="3 4">MA-22A</strain>
        <plasmid evidence="4">Plasmid pMaq22A_1p DNA</plasmid>
    </source>
</reference>
<evidence type="ECO:0000259" key="2">
    <source>
        <dbReference type="Pfam" id="PF08906"/>
    </source>
</evidence>
<dbReference type="RefSeq" id="WP_060850722.1">
    <property type="nucleotide sequence ID" value="NZ_AP014705.1"/>
</dbReference>